<protein>
    <submittedName>
        <fullName evidence="1">Uncharacterized protein</fullName>
    </submittedName>
</protein>
<accession>A0A4E0R7W5</accession>
<sequence>MPEVDVSELGISKNLLQMNFMRRTLVAKGSAVSSPVADLLPNAEEYAFEVPQTIKSQLTKVATHVRNRPQVEQGYSLFQIYRTPAGFRQSFGGFNQALENPPKLTEANAGQVTSTNPMRNQFAGLEVKLSSDHKSMPSRSVSLRHTLCKFLFRFQNFVYWFHFICFLCPLHQFCNTA</sequence>
<dbReference type="AlphaFoldDB" id="A0A4E0R7W5"/>
<name>A0A4E0R7W5_FASHE</name>
<evidence type="ECO:0000313" key="1">
    <source>
        <dbReference type="EMBL" id="THD23016.1"/>
    </source>
</evidence>
<dbReference type="Proteomes" id="UP000230066">
    <property type="component" value="Unassembled WGS sequence"/>
</dbReference>
<gene>
    <name evidence="1" type="ORF">D915_006363</name>
</gene>
<evidence type="ECO:0000313" key="2">
    <source>
        <dbReference type="Proteomes" id="UP000230066"/>
    </source>
</evidence>
<reference evidence="1" key="1">
    <citation type="submission" date="2019-03" db="EMBL/GenBank/DDBJ databases">
        <title>Improved annotation for the trematode Fasciola hepatica.</title>
        <authorList>
            <person name="Choi Y.-J."/>
            <person name="Martin J."/>
            <person name="Mitreva M."/>
        </authorList>
    </citation>
    <scope>NUCLEOTIDE SEQUENCE [LARGE SCALE GENOMIC DNA]</scope>
</reference>
<comment type="caution">
    <text evidence="1">The sequence shown here is derived from an EMBL/GenBank/DDBJ whole genome shotgun (WGS) entry which is preliminary data.</text>
</comment>
<dbReference type="EMBL" id="JXXN02002387">
    <property type="protein sequence ID" value="THD23016.1"/>
    <property type="molecule type" value="Genomic_DNA"/>
</dbReference>
<organism evidence="1 2">
    <name type="scientific">Fasciola hepatica</name>
    <name type="common">Liver fluke</name>
    <dbReference type="NCBI Taxonomy" id="6192"/>
    <lineage>
        <taxon>Eukaryota</taxon>
        <taxon>Metazoa</taxon>
        <taxon>Spiralia</taxon>
        <taxon>Lophotrochozoa</taxon>
        <taxon>Platyhelminthes</taxon>
        <taxon>Trematoda</taxon>
        <taxon>Digenea</taxon>
        <taxon>Plagiorchiida</taxon>
        <taxon>Echinostomata</taxon>
        <taxon>Echinostomatoidea</taxon>
        <taxon>Fasciolidae</taxon>
        <taxon>Fasciola</taxon>
    </lineage>
</organism>
<proteinExistence type="predicted"/>
<keyword evidence="2" id="KW-1185">Reference proteome</keyword>